<reference evidence="1" key="1">
    <citation type="submission" date="2021-03" db="EMBL/GenBank/DDBJ databases">
        <authorList>
            <consortium name="DOE Joint Genome Institute"/>
            <person name="Ahrendt S."/>
            <person name="Looney B.P."/>
            <person name="Miyauchi S."/>
            <person name="Morin E."/>
            <person name="Drula E."/>
            <person name="Courty P.E."/>
            <person name="Chicoki N."/>
            <person name="Fauchery L."/>
            <person name="Kohler A."/>
            <person name="Kuo A."/>
            <person name="Labutti K."/>
            <person name="Pangilinan J."/>
            <person name="Lipzen A."/>
            <person name="Riley R."/>
            <person name="Andreopoulos W."/>
            <person name="He G."/>
            <person name="Johnson J."/>
            <person name="Barry K.W."/>
            <person name="Grigoriev I.V."/>
            <person name="Nagy L."/>
            <person name="Hibbett D."/>
            <person name="Henrissat B."/>
            <person name="Matheny P.B."/>
            <person name="Labbe J."/>
            <person name="Martin F."/>
        </authorList>
    </citation>
    <scope>NUCLEOTIDE SEQUENCE</scope>
    <source>
        <strain evidence="1">HHB10654</strain>
    </source>
</reference>
<sequence length="376" mass="41533">MSRSSSDFRRVTPPSDTPTSSENRLPRRFSSSDSLSLRPRSDNADSSDRYQPSERAGSEWEGSEVSSSFHTARGNSPSSDVSQTVNRSPPNLSVRLEGSDEGSFHSARDNSPYSEVFQTPSRYPSHFSGLESAQWADGEASSSHPSQDEISNGSSHLNIQGLRREDDDSLQQIADRMRDLAIAFDELQSSLEDNHIQVEKAINEFHKKLIARFRGSNSRAATVQGEAPRTLSGATTRGDNSTIWLNAGAHPSPWTPLFNIIWTWGSCSSHRIADVIMRFRGGGIGHTATRYLDEWLKAHLHALEDESPALSNTDSACPRGLVKIRRGGSLDECEEDDDDLGEGPRSMMSDEEAGVYEVSGWGFTSLQHHMYIEDDV</sequence>
<evidence type="ECO:0000313" key="2">
    <source>
        <dbReference type="Proteomes" id="UP000814140"/>
    </source>
</evidence>
<reference evidence="1" key="2">
    <citation type="journal article" date="2022" name="New Phytol.">
        <title>Evolutionary transition to the ectomycorrhizal habit in the genomes of a hyperdiverse lineage of mushroom-forming fungi.</title>
        <authorList>
            <person name="Looney B."/>
            <person name="Miyauchi S."/>
            <person name="Morin E."/>
            <person name="Drula E."/>
            <person name="Courty P.E."/>
            <person name="Kohler A."/>
            <person name="Kuo A."/>
            <person name="LaButti K."/>
            <person name="Pangilinan J."/>
            <person name="Lipzen A."/>
            <person name="Riley R."/>
            <person name="Andreopoulos W."/>
            <person name="He G."/>
            <person name="Johnson J."/>
            <person name="Nolan M."/>
            <person name="Tritt A."/>
            <person name="Barry K.W."/>
            <person name="Grigoriev I.V."/>
            <person name="Nagy L.G."/>
            <person name="Hibbett D."/>
            <person name="Henrissat B."/>
            <person name="Matheny P.B."/>
            <person name="Labbe J."/>
            <person name="Martin F.M."/>
        </authorList>
    </citation>
    <scope>NUCLEOTIDE SEQUENCE</scope>
    <source>
        <strain evidence="1">HHB10654</strain>
    </source>
</reference>
<evidence type="ECO:0000313" key="1">
    <source>
        <dbReference type="EMBL" id="KAI0067511.1"/>
    </source>
</evidence>
<gene>
    <name evidence="1" type="ORF">BV25DRAFT_1912126</name>
</gene>
<comment type="caution">
    <text evidence="1">The sequence shown here is derived from an EMBL/GenBank/DDBJ whole genome shotgun (WGS) entry which is preliminary data.</text>
</comment>
<dbReference type="Proteomes" id="UP000814140">
    <property type="component" value="Unassembled WGS sequence"/>
</dbReference>
<organism evidence="1 2">
    <name type="scientific">Artomyces pyxidatus</name>
    <dbReference type="NCBI Taxonomy" id="48021"/>
    <lineage>
        <taxon>Eukaryota</taxon>
        <taxon>Fungi</taxon>
        <taxon>Dikarya</taxon>
        <taxon>Basidiomycota</taxon>
        <taxon>Agaricomycotina</taxon>
        <taxon>Agaricomycetes</taxon>
        <taxon>Russulales</taxon>
        <taxon>Auriscalpiaceae</taxon>
        <taxon>Artomyces</taxon>
    </lineage>
</organism>
<protein>
    <submittedName>
        <fullName evidence="1">Uncharacterized protein</fullName>
    </submittedName>
</protein>
<keyword evidence="2" id="KW-1185">Reference proteome</keyword>
<name>A0ACB8TGF2_9AGAM</name>
<accession>A0ACB8TGF2</accession>
<dbReference type="EMBL" id="MU277190">
    <property type="protein sequence ID" value="KAI0067511.1"/>
    <property type="molecule type" value="Genomic_DNA"/>
</dbReference>
<proteinExistence type="predicted"/>